<dbReference type="AlphaFoldDB" id="Q1QVJ5"/>
<dbReference type="GO" id="GO:0030026">
    <property type="term" value="P:intracellular manganese ion homeostasis"/>
    <property type="evidence" value="ECO:0007669"/>
    <property type="project" value="InterPro"/>
</dbReference>
<keyword evidence="7" id="KW-1185">Reference proteome</keyword>
<keyword evidence="3 5" id="KW-1133">Transmembrane helix</keyword>
<keyword evidence="4 5" id="KW-0472">Membrane</keyword>
<gene>
    <name evidence="6" type="ordered locus">Csal_2162</name>
</gene>
<comment type="subcellular location">
    <subcellularLocation>
        <location evidence="1">Endomembrane system</location>
        <topology evidence="1">Multi-pass membrane protein</topology>
    </subcellularLocation>
</comment>
<protein>
    <recommendedName>
        <fullName evidence="8">VIT family protein</fullName>
    </recommendedName>
</protein>
<proteinExistence type="predicted"/>
<dbReference type="GO" id="GO:0012505">
    <property type="term" value="C:endomembrane system"/>
    <property type="evidence" value="ECO:0007669"/>
    <property type="project" value="UniProtKB-SubCell"/>
</dbReference>
<dbReference type="InterPro" id="IPR008217">
    <property type="entry name" value="Ccc1_fam"/>
</dbReference>
<dbReference type="EMBL" id="CP000285">
    <property type="protein sequence ID" value="ABE59513.1"/>
    <property type="molecule type" value="Genomic_DNA"/>
</dbReference>
<feature type="transmembrane region" description="Helical" evidence="5">
    <location>
        <begin position="252"/>
        <end position="274"/>
    </location>
</feature>
<organism evidence="6 7">
    <name type="scientific">Chromohalobacter israelensis (strain ATCC BAA-138 / DSM 3043 / CIP 106854 / NCIMB 13768 / 1H11)</name>
    <name type="common">Chromohalobacter salexigens</name>
    <dbReference type="NCBI Taxonomy" id="290398"/>
    <lineage>
        <taxon>Bacteria</taxon>
        <taxon>Pseudomonadati</taxon>
        <taxon>Pseudomonadota</taxon>
        <taxon>Gammaproteobacteria</taxon>
        <taxon>Oceanospirillales</taxon>
        <taxon>Halomonadaceae</taxon>
        <taxon>Chromohalobacter</taxon>
    </lineage>
</organism>
<dbReference type="PANTHER" id="PTHR31851">
    <property type="entry name" value="FE(2+)/MN(2+) TRANSPORTER PCL1"/>
    <property type="match status" value="1"/>
</dbReference>
<accession>Q1QVJ5</accession>
<dbReference type="STRING" id="290398.Csal_2162"/>
<evidence type="ECO:0000256" key="5">
    <source>
        <dbReference type="SAM" id="Phobius"/>
    </source>
</evidence>
<sequence>MQAKRRHPASIRGDSALLESHIFAFHERFVMPIPSRQRLLADHLPDAVQARLGITPKASTLPDAVLGGIDGCVTTFAVVSGAFGAGFSPQVALVLGFANLLADGLSMAVSNYEAGQAQLAQIASAERTEHRHIALVPEGEREEIRQLFRAKGFEGELLEQVVEVLCRDPEVWVSTMLREEYGLSREGLSPLRAGLVTFAAFLGVGALPLLPYALPGLSVVTQFLTSLGVAAAVFLGIGMLKSAVYGLPAWRSGLRTLCMGSAAAGLAFVSGHGAQMLLGG</sequence>
<evidence type="ECO:0000256" key="3">
    <source>
        <dbReference type="ARBA" id="ARBA00022989"/>
    </source>
</evidence>
<evidence type="ECO:0000256" key="2">
    <source>
        <dbReference type="ARBA" id="ARBA00022692"/>
    </source>
</evidence>
<evidence type="ECO:0000313" key="7">
    <source>
        <dbReference type="Proteomes" id="UP000000239"/>
    </source>
</evidence>
<feature type="transmembrane region" description="Helical" evidence="5">
    <location>
        <begin position="220"/>
        <end position="240"/>
    </location>
</feature>
<evidence type="ECO:0000313" key="6">
    <source>
        <dbReference type="EMBL" id="ABE59513.1"/>
    </source>
</evidence>
<reference evidence="6 7" key="1">
    <citation type="journal article" date="2011" name="Stand. Genomic Sci.">
        <title>Complete genome sequence of the halophilic and highly halotolerant Chromohalobacter salexigens type strain (1H11(T)).</title>
        <authorList>
            <person name="Copeland A."/>
            <person name="O'Connor K."/>
            <person name="Lucas S."/>
            <person name="Lapidus A."/>
            <person name="Berry K.W."/>
            <person name="Detter J.C."/>
            <person name="Del Rio T.G."/>
            <person name="Hammon N."/>
            <person name="Dalin E."/>
            <person name="Tice H."/>
            <person name="Pitluck S."/>
            <person name="Bruce D."/>
            <person name="Goodwin L."/>
            <person name="Han C."/>
            <person name="Tapia R."/>
            <person name="Saunders E."/>
            <person name="Schmutz J."/>
            <person name="Brettin T."/>
            <person name="Larimer F."/>
            <person name="Land M."/>
            <person name="Hauser L."/>
            <person name="Vargas C."/>
            <person name="Nieto J.J."/>
            <person name="Kyrpides N.C."/>
            <person name="Ivanova N."/>
            <person name="Goker M."/>
            <person name="Klenk H.P."/>
            <person name="Csonka L.N."/>
            <person name="Woyke T."/>
        </authorList>
    </citation>
    <scope>NUCLEOTIDE SEQUENCE [LARGE SCALE GENOMIC DNA]</scope>
    <source>
        <strain evidence="7">ATCC BAA-138 / DSM 3043 / CIP 106854 / NCIMB 13768 / 1H11</strain>
    </source>
</reference>
<evidence type="ECO:0000256" key="1">
    <source>
        <dbReference type="ARBA" id="ARBA00004127"/>
    </source>
</evidence>
<evidence type="ECO:0000256" key="4">
    <source>
        <dbReference type="ARBA" id="ARBA00023136"/>
    </source>
</evidence>
<dbReference type="Pfam" id="PF01988">
    <property type="entry name" value="VIT1"/>
    <property type="match status" value="1"/>
</dbReference>
<dbReference type="Proteomes" id="UP000000239">
    <property type="component" value="Chromosome"/>
</dbReference>
<feature type="transmembrane region" description="Helical" evidence="5">
    <location>
        <begin position="193"/>
        <end position="214"/>
    </location>
</feature>
<keyword evidence="2 5" id="KW-0812">Transmembrane</keyword>
<dbReference type="eggNOG" id="COG1814">
    <property type="taxonomic scope" value="Bacteria"/>
</dbReference>
<dbReference type="HOGENOM" id="CLU_038957_2_0_6"/>
<dbReference type="GO" id="GO:0005384">
    <property type="term" value="F:manganese ion transmembrane transporter activity"/>
    <property type="evidence" value="ECO:0007669"/>
    <property type="project" value="InterPro"/>
</dbReference>
<name>Q1QVJ5_CHRI1</name>
<evidence type="ECO:0008006" key="8">
    <source>
        <dbReference type="Google" id="ProtNLM"/>
    </source>
</evidence>
<dbReference type="KEGG" id="csa:Csal_2162"/>